<sequence>MTRLKSRKSFKAEDGKIGGRQYNDGVTGKDLTIEVPVGTIAINISTKNEIEVTKIGEKVLIAKGGHGGHGNFHFRSSTNTSPKEFQIGTPGEKINYRLELKLIADVGLLGMPNVGKSSLINELTRAKSKVANYAFTTLEPHLGSYYGLIIADIPGIIEGASAGKGLGIKFLKHIERTSVLFHLISAESENPITDYEIMRAELGAYKKELLNKKEYLFISKSDMVKPADLKKMIVKLKKLNKNILPLSIHDWDSLEEVRKILNQIQKEKTVA</sequence>
<evidence type="ECO:0000256" key="4">
    <source>
        <dbReference type="ARBA" id="ARBA00022842"/>
    </source>
</evidence>
<keyword evidence="3" id="KW-0547">Nucleotide-binding</keyword>
<dbReference type="CDD" id="cd01898">
    <property type="entry name" value="Obg"/>
    <property type="match status" value="1"/>
</dbReference>
<evidence type="ECO:0000259" key="6">
    <source>
        <dbReference type="PROSITE" id="PS51710"/>
    </source>
</evidence>
<dbReference type="InterPro" id="IPR006074">
    <property type="entry name" value="GTP1-OBG_CS"/>
</dbReference>
<organism evidence="8 9">
    <name type="scientific">Candidatus Yanofskybacteria bacterium GW2011_GWD2_39_48</name>
    <dbReference type="NCBI Taxonomy" id="1619031"/>
    <lineage>
        <taxon>Bacteria</taxon>
        <taxon>Candidatus Yanofskyibacteriota</taxon>
    </lineage>
</organism>
<dbReference type="Gene3D" id="3.40.50.300">
    <property type="entry name" value="P-loop containing nucleotide triphosphate hydrolases"/>
    <property type="match status" value="1"/>
</dbReference>
<dbReference type="InterPro" id="IPR031167">
    <property type="entry name" value="G_OBG"/>
</dbReference>
<evidence type="ECO:0000256" key="2">
    <source>
        <dbReference type="ARBA" id="ARBA00022723"/>
    </source>
</evidence>
<dbReference type="EMBL" id="LBXD01000014">
    <property type="protein sequence ID" value="KKR23544.1"/>
    <property type="molecule type" value="Genomic_DNA"/>
</dbReference>
<dbReference type="NCBIfam" id="TIGR00231">
    <property type="entry name" value="small_GTP"/>
    <property type="match status" value="1"/>
</dbReference>
<proteinExistence type="inferred from homology"/>
<comment type="similarity">
    <text evidence="1">Belongs to the TRAFAC class OBG-HflX-like GTPase superfamily. OBG GTPase family.</text>
</comment>
<keyword evidence="4" id="KW-0460">Magnesium</keyword>
<dbReference type="Pfam" id="PF01926">
    <property type="entry name" value="MMR_HSR1"/>
    <property type="match status" value="1"/>
</dbReference>
<feature type="domain" description="Obg" evidence="7">
    <location>
        <begin position="1"/>
        <end position="103"/>
    </location>
</feature>
<dbReference type="InterPro" id="IPR006169">
    <property type="entry name" value="GTP1_OBG_dom"/>
</dbReference>
<evidence type="ECO:0000256" key="5">
    <source>
        <dbReference type="ARBA" id="ARBA00023134"/>
    </source>
</evidence>
<dbReference type="InterPro" id="IPR045086">
    <property type="entry name" value="OBG_GTPase"/>
</dbReference>
<protein>
    <submittedName>
        <fullName evidence="8">GTPase obg</fullName>
    </submittedName>
</protein>
<dbReference type="GO" id="GO:0000287">
    <property type="term" value="F:magnesium ion binding"/>
    <property type="evidence" value="ECO:0007669"/>
    <property type="project" value="InterPro"/>
</dbReference>
<dbReference type="PROSITE" id="PS51710">
    <property type="entry name" value="G_OBG"/>
    <property type="match status" value="1"/>
</dbReference>
<dbReference type="PATRIC" id="fig|1619031.3.peg.332"/>
<dbReference type="GO" id="GO:0003924">
    <property type="term" value="F:GTPase activity"/>
    <property type="evidence" value="ECO:0007669"/>
    <property type="project" value="InterPro"/>
</dbReference>
<dbReference type="InterPro" id="IPR005225">
    <property type="entry name" value="Small_GTP-bd"/>
</dbReference>
<evidence type="ECO:0000313" key="9">
    <source>
        <dbReference type="Proteomes" id="UP000034764"/>
    </source>
</evidence>
<name>A0A0G0P5K9_9BACT</name>
<dbReference type="PROSITE" id="PS00905">
    <property type="entry name" value="GTP1_OBG"/>
    <property type="match status" value="1"/>
</dbReference>
<dbReference type="InterPro" id="IPR027417">
    <property type="entry name" value="P-loop_NTPase"/>
</dbReference>
<dbReference type="InterPro" id="IPR036726">
    <property type="entry name" value="GTP1_OBG_dom_sf"/>
</dbReference>
<evidence type="ECO:0000256" key="1">
    <source>
        <dbReference type="ARBA" id="ARBA00007699"/>
    </source>
</evidence>
<dbReference type="PIRSF" id="PIRSF002401">
    <property type="entry name" value="GTP_bd_Obg/CgtA"/>
    <property type="match status" value="1"/>
</dbReference>
<dbReference type="SUPFAM" id="SSF52540">
    <property type="entry name" value="P-loop containing nucleoside triphosphate hydrolases"/>
    <property type="match status" value="1"/>
</dbReference>
<dbReference type="Proteomes" id="UP000034764">
    <property type="component" value="Unassembled WGS sequence"/>
</dbReference>
<dbReference type="GO" id="GO:0042254">
    <property type="term" value="P:ribosome biogenesis"/>
    <property type="evidence" value="ECO:0007669"/>
    <property type="project" value="UniProtKB-UniRule"/>
</dbReference>
<dbReference type="NCBIfam" id="TIGR02729">
    <property type="entry name" value="Obg_CgtA"/>
    <property type="match status" value="1"/>
</dbReference>
<evidence type="ECO:0000259" key="7">
    <source>
        <dbReference type="PROSITE" id="PS51883"/>
    </source>
</evidence>
<comment type="caution">
    <text evidence="8">The sequence shown here is derived from an EMBL/GenBank/DDBJ whole genome shotgun (WGS) entry which is preliminary data.</text>
</comment>
<keyword evidence="2" id="KW-0479">Metal-binding</keyword>
<gene>
    <name evidence="8" type="ORF">UT53_C0014G0017</name>
</gene>
<dbReference type="InterPro" id="IPR014100">
    <property type="entry name" value="GTP-bd_Obg/CgtA"/>
</dbReference>
<dbReference type="Pfam" id="PF01018">
    <property type="entry name" value="GTP1_OBG"/>
    <property type="match status" value="1"/>
</dbReference>
<dbReference type="PANTHER" id="PTHR11702">
    <property type="entry name" value="DEVELOPMENTALLY REGULATED GTP-BINDING PROTEIN-RELATED"/>
    <property type="match status" value="1"/>
</dbReference>
<dbReference type="GO" id="GO:0005525">
    <property type="term" value="F:GTP binding"/>
    <property type="evidence" value="ECO:0007669"/>
    <property type="project" value="UniProtKB-KW"/>
</dbReference>
<evidence type="ECO:0000313" key="8">
    <source>
        <dbReference type="EMBL" id="KKR23544.1"/>
    </source>
</evidence>
<dbReference type="SUPFAM" id="SSF82051">
    <property type="entry name" value="Obg GTP-binding protein N-terminal domain"/>
    <property type="match status" value="1"/>
</dbReference>
<feature type="domain" description="OBG-type G" evidence="6">
    <location>
        <begin position="104"/>
        <end position="266"/>
    </location>
</feature>
<dbReference type="InterPro" id="IPR006073">
    <property type="entry name" value="GTP-bd"/>
</dbReference>
<dbReference type="PRINTS" id="PR00326">
    <property type="entry name" value="GTP1OBG"/>
</dbReference>
<dbReference type="AlphaFoldDB" id="A0A0G0P5K9"/>
<dbReference type="Gene3D" id="2.70.210.12">
    <property type="entry name" value="GTP1/OBG domain"/>
    <property type="match status" value="1"/>
</dbReference>
<evidence type="ECO:0000256" key="3">
    <source>
        <dbReference type="ARBA" id="ARBA00022741"/>
    </source>
</evidence>
<dbReference type="PROSITE" id="PS51883">
    <property type="entry name" value="OBG"/>
    <property type="match status" value="1"/>
</dbReference>
<reference evidence="8 9" key="1">
    <citation type="journal article" date="2015" name="Nature">
        <title>rRNA introns, odd ribosomes, and small enigmatic genomes across a large radiation of phyla.</title>
        <authorList>
            <person name="Brown C.T."/>
            <person name="Hug L.A."/>
            <person name="Thomas B.C."/>
            <person name="Sharon I."/>
            <person name="Castelle C.J."/>
            <person name="Singh A."/>
            <person name="Wilkins M.J."/>
            <person name="Williams K.H."/>
            <person name="Banfield J.F."/>
        </authorList>
    </citation>
    <scope>NUCLEOTIDE SEQUENCE [LARGE SCALE GENOMIC DNA]</scope>
</reference>
<keyword evidence="5" id="KW-0342">GTP-binding</keyword>
<accession>A0A0G0P5K9</accession>
<dbReference type="PANTHER" id="PTHR11702:SF31">
    <property type="entry name" value="MITOCHONDRIAL RIBOSOME-ASSOCIATED GTPASE 2"/>
    <property type="match status" value="1"/>
</dbReference>